<protein>
    <submittedName>
        <fullName evidence="2">Uncharacterized protein</fullName>
    </submittedName>
</protein>
<evidence type="ECO:0000256" key="1">
    <source>
        <dbReference type="SAM" id="MobiDB-lite"/>
    </source>
</evidence>
<feature type="compositionally biased region" description="Basic residues" evidence="1">
    <location>
        <begin position="70"/>
        <end position="81"/>
    </location>
</feature>
<organism evidence="2">
    <name type="scientific">Pararge aegeria</name>
    <name type="common">speckled wood butterfly</name>
    <dbReference type="NCBI Taxonomy" id="116150"/>
    <lineage>
        <taxon>Eukaryota</taxon>
        <taxon>Metazoa</taxon>
        <taxon>Ecdysozoa</taxon>
        <taxon>Arthropoda</taxon>
        <taxon>Hexapoda</taxon>
        <taxon>Insecta</taxon>
        <taxon>Pterygota</taxon>
        <taxon>Neoptera</taxon>
        <taxon>Endopterygota</taxon>
        <taxon>Lepidoptera</taxon>
        <taxon>Glossata</taxon>
        <taxon>Ditrysia</taxon>
        <taxon>Papilionoidea</taxon>
        <taxon>Nymphalidae</taxon>
        <taxon>Satyrinae</taxon>
        <taxon>Satyrini</taxon>
        <taxon>Parargina</taxon>
        <taxon>Pararge</taxon>
    </lineage>
</organism>
<reference evidence="2" key="1">
    <citation type="journal article" date="2013" name="BMC Genomics">
        <title>Unscrambling butterfly oogenesis.</title>
        <authorList>
            <person name="Carter J.M."/>
            <person name="Baker S.C."/>
            <person name="Pink R."/>
            <person name="Carter D.R."/>
            <person name="Collins A."/>
            <person name="Tomlin J."/>
            <person name="Gibbs M."/>
            <person name="Breuker C.J."/>
        </authorList>
    </citation>
    <scope>NUCLEOTIDE SEQUENCE</scope>
    <source>
        <tissue evidence="2">Ovary</tissue>
    </source>
</reference>
<feature type="region of interest" description="Disordered" evidence="1">
    <location>
        <begin position="44"/>
        <end position="98"/>
    </location>
</feature>
<accession>S4PCF9</accession>
<evidence type="ECO:0000313" key="2">
    <source>
        <dbReference type="EMBL" id="JAA84665.1"/>
    </source>
</evidence>
<proteinExistence type="predicted"/>
<reference evidence="2" key="2">
    <citation type="submission" date="2013-05" db="EMBL/GenBank/DDBJ databases">
        <authorList>
            <person name="Carter J.-M."/>
            <person name="Baker S.C."/>
            <person name="Pink R."/>
            <person name="Carter D.R.F."/>
            <person name="Collins A."/>
            <person name="Tomlin J."/>
            <person name="Gibbs M."/>
            <person name="Breuker C.J."/>
        </authorList>
    </citation>
    <scope>NUCLEOTIDE SEQUENCE</scope>
    <source>
        <tissue evidence="2">Ovary</tissue>
    </source>
</reference>
<sequence length="98" mass="11181">MSDSDNSEFDVDRQLAAKIKERLQIKNNEQNKYTLKQEGNVIAKSPITQEHGGKTQTQNLLSMADDRSSTQRKGKKRKHKDKLITLNENDISRGPITK</sequence>
<dbReference type="EMBL" id="GAIX01007895">
    <property type="protein sequence ID" value="JAA84665.1"/>
    <property type="molecule type" value="Transcribed_RNA"/>
</dbReference>
<feature type="non-terminal residue" evidence="2">
    <location>
        <position position="98"/>
    </location>
</feature>
<name>S4PCF9_9NEOP</name>
<dbReference type="AlphaFoldDB" id="S4PCF9"/>